<feature type="region of interest" description="Disordered" evidence="1">
    <location>
        <begin position="565"/>
        <end position="587"/>
    </location>
</feature>
<comment type="caution">
    <text evidence="4">The sequence shown here is derived from an EMBL/GenBank/DDBJ whole genome shotgun (WGS) entry which is preliminary data.</text>
</comment>
<organism evidence="4 5">
    <name type="scientific">Armillaria novae-zelandiae</name>
    <dbReference type="NCBI Taxonomy" id="153914"/>
    <lineage>
        <taxon>Eukaryota</taxon>
        <taxon>Fungi</taxon>
        <taxon>Dikarya</taxon>
        <taxon>Basidiomycota</taxon>
        <taxon>Agaricomycotina</taxon>
        <taxon>Agaricomycetes</taxon>
        <taxon>Agaricomycetidae</taxon>
        <taxon>Agaricales</taxon>
        <taxon>Marasmiineae</taxon>
        <taxon>Physalacriaceae</taxon>
        <taxon>Armillaria</taxon>
    </lineage>
</organism>
<dbReference type="Pfam" id="PF21671">
    <property type="entry name" value="CPL1-like"/>
    <property type="match status" value="1"/>
</dbReference>
<accession>A0AA39P2R3</accession>
<evidence type="ECO:0000313" key="4">
    <source>
        <dbReference type="EMBL" id="KAK0475913.1"/>
    </source>
</evidence>
<dbReference type="Proteomes" id="UP001175227">
    <property type="component" value="Unassembled WGS sequence"/>
</dbReference>
<dbReference type="PANTHER" id="PTHR35192:SF2">
    <property type="entry name" value="APPLE DOMAIN-CONTAINING PROTEIN"/>
    <property type="match status" value="1"/>
</dbReference>
<dbReference type="InterPro" id="IPR038955">
    <property type="entry name" value="PriA/CPL1_fungi"/>
</dbReference>
<evidence type="ECO:0000259" key="3">
    <source>
        <dbReference type="Pfam" id="PF21671"/>
    </source>
</evidence>
<feature type="domain" description="Protein CPL1-like" evidence="3">
    <location>
        <begin position="218"/>
        <end position="285"/>
    </location>
</feature>
<feature type="chain" id="PRO_5041467434" description="Protein CPL1-like domain-containing protein" evidence="2">
    <location>
        <begin position="23"/>
        <end position="917"/>
    </location>
</feature>
<evidence type="ECO:0000313" key="5">
    <source>
        <dbReference type="Proteomes" id="UP001175227"/>
    </source>
</evidence>
<evidence type="ECO:0000256" key="1">
    <source>
        <dbReference type="SAM" id="MobiDB-lite"/>
    </source>
</evidence>
<sequence length="917" mass="95758">MRFTLTLVVSSLLAAFLSTAFAASPSLVKSHKTPRTLAQRQYHYQPRDLLDICISLDADALLKGGILSLLPLDIFAGLDLCLCLKDLDIFLSTNVVVDLLDPATKSLLEARLKALINTGGEHCDVLPAHSHRVCNNRNPCHWDCDSPYIQRGDQCVCPPPKTECNGQCGAFPRGCGSAVPRSHKRRQAPVTTLMEAQATCKIGQSVCGVSSPKGKYDYECIDTSSASDSCGGCIVPHPFGSAHPPHGVNCHTIPYSMAGSCRAGRCVVDRCHTGYQPSQDPPRCVKAVESERRSASIIDLRPVDVDSTTALDLGKGVDDLLNNLAASLGIASLIHPPTTAMPYSTDEILANVNLLVHLNVRLDSQLQPLATSTPSTLSDVVHQLLNLAAKLNTKITIDLGSDLGQITDVSDLVNQLLTLLGTTLVPGGLIDNTDQELTDIQTTLLALNVVLGRISVQLNACGSSSGNVTPPSSKVASSLRRIFSRRGLSTSMSSGNVNTVSPVFTARNIHIDTCELLKSLGLDGLVSINADVEGLAGLEQLTNGLLKLLELGGYPIACGASASSNNPGASPSSTSTSPNSSAASTSASPYSSIVGVVDATIKSLVGVDGLIKILANSCDCHPHANSSTQSVTLATILDATAQLIDASLDVGDDLQVYVNGLASLMQKLVIELHAYLASNGLTADTIRIADGLVKACDLLVVILQDAALRLDSCGCKTDQGLVAQVKASVASSTDARVLLGSTSTPGNDGIKIGADIKLDLRGLLGLGGGSERPSNGASDSTATSITDGSTIVPDLLVLVNNLLDGVIDLNSLLEQSSINGALPYTLGAINQLLSTLNLGSYSNTLPALSDSLNDLLSLLGLGPEAYPASQSVRGLLALVNQLVAGMDRCGCKDDGQLQNDVQLSISQRLSLLLNDNL</sequence>
<keyword evidence="5" id="KW-1185">Reference proteome</keyword>
<dbReference type="AlphaFoldDB" id="A0AA39P2R3"/>
<proteinExistence type="predicted"/>
<name>A0AA39P2R3_9AGAR</name>
<dbReference type="EMBL" id="JAUEPR010000022">
    <property type="protein sequence ID" value="KAK0475913.1"/>
    <property type="molecule type" value="Genomic_DNA"/>
</dbReference>
<evidence type="ECO:0000256" key="2">
    <source>
        <dbReference type="SAM" id="SignalP"/>
    </source>
</evidence>
<gene>
    <name evidence="4" type="ORF">IW261DRAFT_1567692</name>
</gene>
<keyword evidence="2" id="KW-0732">Signal</keyword>
<dbReference type="InterPro" id="IPR048661">
    <property type="entry name" value="CPL1-like"/>
</dbReference>
<protein>
    <recommendedName>
        <fullName evidence="3">Protein CPL1-like domain-containing protein</fullName>
    </recommendedName>
</protein>
<reference evidence="4" key="1">
    <citation type="submission" date="2023-06" db="EMBL/GenBank/DDBJ databases">
        <authorList>
            <consortium name="Lawrence Berkeley National Laboratory"/>
            <person name="Ahrendt S."/>
            <person name="Sahu N."/>
            <person name="Indic B."/>
            <person name="Wong-Bajracharya J."/>
            <person name="Merenyi Z."/>
            <person name="Ke H.-M."/>
            <person name="Monk M."/>
            <person name="Kocsube S."/>
            <person name="Drula E."/>
            <person name="Lipzen A."/>
            <person name="Balint B."/>
            <person name="Henrissat B."/>
            <person name="Andreopoulos B."/>
            <person name="Martin F.M."/>
            <person name="Harder C.B."/>
            <person name="Rigling D."/>
            <person name="Ford K.L."/>
            <person name="Foster G.D."/>
            <person name="Pangilinan J."/>
            <person name="Papanicolaou A."/>
            <person name="Barry K."/>
            <person name="LaButti K."/>
            <person name="Viragh M."/>
            <person name="Koriabine M."/>
            <person name="Yan M."/>
            <person name="Riley R."/>
            <person name="Champramary S."/>
            <person name="Plett K.L."/>
            <person name="Tsai I.J."/>
            <person name="Slot J."/>
            <person name="Sipos G."/>
            <person name="Plett J."/>
            <person name="Nagy L.G."/>
            <person name="Grigoriev I.V."/>
        </authorList>
    </citation>
    <scope>NUCLEOTIDE SEQUENCE</scope>
    <source>
        <strain evidence="4">ICMP 16352</strain>
    </source>
</reference>
<feature type="signal peptide" evidence="2">
    <location>
        <begin position="1"/>
        <end position="22"/>
    </location>
</feature>
<dbReference type="PANTHER" id="PTHR35192">
    <property type="entry name" value="PROTEIN, PUTATIVE-RELATED"/>
    <property type="match status" value="1"/>
</dbReference>